<evidence type="ECO:0000313" key="3">
    <source>
        <dbReference type="Proteomes" id="UP001151760"/>
    </source>
</evidence>
<keyword evidence="1" id="KW-0472">Membrane</keyword>
<sequence>MDIATLITLLLEKKKELLQQLTDLLTRHFQKIAPHEEDNVEDAASSENEGISAVVGSIAQNLADLQDDQRRYVSIYDQPTLCLSVFINNVLILYFYLAIRINAVFYEFIVDPFGSYAFLIPQLGYVNGHLGVDNALIDEIIRIP</sequence>
<dbReference type="Proteomes" id="UP001151760">
    <property type="component" value="Unassembled WGS sequence"/>
</dbReference>
<keyword evidence="1" id="KW-1133">Transmembrane helix</keyword>
<evidence type="ECO:0000313" key="2">
    <source>
        <dbReference type="EMBL" id="GJS84234.1"/>
    </source>
</evidence>
<evidence type="ECO:0000256" key="1">
    <source>
        <dbReference type="SAM" id="Phobius"/>
    </source>
</evidence>
<keyword evidence="1" id="KW-0812">Transmembrane</keyword>
<feature type="transmembrane region" description="Helical" evidence="1">
    <location>
        <begin position="80"/>
        <end position="99"/>
    </location>
</feature>
<protein>
    <submittedName>
        <fullName evidence="2">Uncharacterized protein</fullName>
    </submittedName>
</protein>
<comment type="caution">
    <text evidence="2">The sequence shown here is derived from an EMBL/GenBank/DDBJ whole genome shotgun (WGS) entry which is preliminary data.</text>
</comment>
<keyword evidence="3" id="KW-1185">Reference proteome</keyword>
<accession>A0ABQ4Z260</accession>
<reference evidence="2" key="2">
    <citation type="submission" date="2022-01" db="EMBL/GenBank/DDBJ databases">
        <authorList>
            <person name="Yamashiro T."/>
            <person name="Shiraishi A."/>
            <person name="Satake H."/>
            <person name="Nakayama K."/>
        </authorList>
    </citation>
    <scope>NUCLEOTIDE SEQUENCE</scope>
</reference>
<dbReference type="EMBL" id="BQNB010010959">
    <property type="protein sequence ID" value="GJS84234.1"/>
    <property type="molecule type" value="Genomic_DNA"/>
</dbReference>
<proteinExistence type="predicted"/>
<organism evidence="2 3">
    <name type="scientific">Tanacetum coccineum</name>
    <dbReference type="NCBI Taxonomy" id="301880"/>
    <lineage>
        <taxon>Eukaryota</taxon>
        <taxon>Viridiplantae</taxon>
        <taxon>Streptophyta</taxon>
        <taxon>Embryophyta</taxon>
        <taxon>Tracheophyta</taxon>
        <taxon>Spermatophyta</taxon>
        <taxon>Magnoliopsida</taxon>
        <taxon>eudicotyledons</taxon>
        <taxon>Gunneridae</taxon>
        <taxon>Pentapetalae</taxon>
        <taxon>asterids</taxon>
        <taxon>campanulids</taxon>
        <taxon>Asterales</taxon>
        <taxon>Asteraceae</taxon>
        <taxon>Asteroideae</taxon>
        <taxon>Anthemideae</taxon>
        <taxon>Anthemidinae</taxon>
        <taxon>Tanacetum</taxon>
    </lineage>
</organism>
<name>A0ABQ4Z260_9ASTR</name>
<reference evidence="2" key="1">
    <citation type="journal article" date="2022" name="Int. J. Mol. Sci.">
        <title>Draft Genome of Tanacetum Coccineum: Genomic Comparison of Closely Related Tanacetum-Family Plants.</title>
        <authorList>
            <person name="Yamashiro T."/>
            <person name="Shiraishi A."/>
            <person name="Nakayama K."/>
            <person name="Satake H."/>
        </authorList>
    </citation>
    <scope>NUCLEOTIDE SEQUENCE</scope>
</reference>
<gene>
    <name evidence="2" type="ORF">Tco_0750775</name>
</gene>